<dbReference type="AlphaFoldDB" id="A0A1C7PEE4"/>
<evidence type="ECO:0000313" key="4">
    <source>
        <dbReference type="Proteomes" id="UP000176204"/>
    </source>
</evidence>
<dbReference type="SUPFAM" id="SSF56300">
    <property type="entry name" value="Metallo-dependent phosphatases"/>
    <property type="match status" value="1"/>
</dbReference>
<dbReference type="PIRSF" id="PIRSF000883">
    <property type="entry name" value="Pesterase_MJ0912"/>
    <property type="match status" value="1"/>
</dbReference>
<dbReference type="OrthoDB" id="9800565at2"/>
<accession>A0A1C7PEE4</accession>
<dbReference type="RefSeq" id="WP_067772288.1">
    <property type="nucleotide sequence ID" value="NZ_LIGX01000002.1"/>
</dbReference>
<gene>
    <name evidence="3" type="ORF">PYTT_0151</name>
</gene>
<dbReference type="GO" id="GO:0005737">
    <property type="term" value="C:cytoplasm"/>
    <property type="evidence" value="ECO:0007669"/>
    <property type="project" value="TreeGrafter"/>
</dbReference>
<dbReference type="InterPro" id="IPR024654">
    <property type="entry name" value="Calcineurin-like_PHP_lpxH"/>
</dbReference>
<evidence type="ECO:0000259" key="2">
    <source>
        <dbReference type="Pfam" id="PF12850"/>
    </source>
</evidence>
<dbReference type="Gene3D" id="3.60.21.10">
    <property type="match status" value="1"/>
</dbReference>
<dbReference type="InterPro" id="IPR029052">
    <property type="entry name" value="Metallo-depent_PP-like"/>
</dbReference>
<dbReference type="PANTHER" id="PTHR42850">
    <property type="entry name" value="METALLOPHOSPHOESTERASE"/>
    <property type="match status" value="1"/>
</dbReference>
<feature type="domain" description="Calcineurin-like phosphoesterase" evidence="2">
    <location>
        <begin position="3"/>
        <end position="214"/>
    </location>
</feature>
<dbReference type="STRING" id="1679444.PYTT_0151"/>
<dbReference type="Proteomes" id="UP000176204">
    <property type="component" value="Chromosome I"/>
</dbReference>
<sequence>MSRIAIISDIHANLEALQAVLADIEAERCTGIVCLGDVVGYNANPAECLEIVRGLACPIVKGNHDEEVVSPTTLQMNPVAKAAMDWTRSQLTEEQKDWLRRLQLMRLVQPFTIVHSTLDQPKLWHYIVNAGDATSNFSRQFTDICFHGHTHVPKVFYLDGNRAVLDEEIQAQLNTGNAEFNPVPGRKYFINSGSVGQPRDGDWRACYAIFDTDEGTVSFRRVEYDLQLAQKKIIEAGLPEYLAERLGRGA</sequence>
<protein>
    <submittedName>
        <fullName evidence="3">Metallo-dependent phosphatase-like</fullName>
    </submittedName>
</protein>
<dbReference type="InterPro" id="IPR050126">
    <property type="entry name" value="Ap4A_hydrolase"/>
</dbReference>
<organism evidence="3 4">
    <name type="scientific">Akkermansia glycaniphila</name>
    <dbReference type="NCBI Taxonomy" id="1679444"/>
    <lineage>
        <taxon>Bacteria</taxon>
        <taxon>Pseudomonadati</taxon>
        <taxon>Verrucomicrobiota</taxon>
        <taxon>Verrucomicrobiia</taxon>
        <taxon>Verrucomicrobiales</taxon>
        <taxon>Akkermansiaceae</taxon>
        <taxon>Akkermansia</taxon>
    </lineage>
</organism>
<dbReference type="PANTHER" id="PTHR42850:SF2">
    <property type="entry name" value="BLL5683 PROTEIN"/>
    <property type="match status" value="1"/>
</dbReference>
<dbReference type="KEGG" id="agl:PYTT_0151"/>
<comment type="similarity">
    <text evidence="1">Belongs to the metallophosphoesterase superfamily. YfcE family.</text>
</comment>
<keyword evidence="4" id="KW-1185">Reference proteome</keyword>
<dbReference type="InterPro" id="IPR011152">
    <property type="entry name" value="Pesterase_MJ0912"/>
</dbReference>
<dbReference type="EMBL" id="LT629973">
    <property type="protein sequence ID" value="SEH71119.1"/>
    <property type="molecule type" value="Genomic_DNA"/>
</dbReference>
<evidence type="ECO:0000313" key="3">
    <source>
        <dbReference type="EMBL" id="SEH71119.1"/>
    </source>
</evidence>
<dbReference type="Pfam" id="PF12850">
    <property type="entry name" value="Metallophos_2"/>
    <property type="match status" value="1"/>
</dbReference>
<dbReference type="GO" id="GO:0016791">
    <property type="term" value="F:phosphatase activity"/>
    <property type="evidence" value="ECO:0007669"/>
    <property type="project" value="TreeGrafter"/>
</dbReference>
<evidence type="ECO:0000256" key="1">
    <source>
        <dbReference type="ARBA" id="ARBA00008950"/>
    </source>
</evidence>
<name>A0A1C7PEE4_9BACT</name>
<reference evidence="4" key="1">
    <citation type="submission" date="2016-09" db="EMBL/GenBank/DDBJ databases">
        <authorList>
            <person name="Koehorst J."/>
        </authorList>
    </citation>
    <scope>NUCLEOTIDE SEQUENCE [LARGE SCALE GENOMIC DNA]</scope>
</reference>
<proteinExistence type="inferred from homology"/>